<organism evidence="2 3">
    <name type="scientific">Pleurotus eryngii</name>
    <name type="common">Boletus of the steppes</name>
    <dbReference type="NCBI Taxonomy" id="5323"/>
    <lineage>
        <taxon>Eukaryota</taxon>
        <taxon>Fungi</taxon>
        <taxon>Dikarya</taxon>
        <taxon>Basidiomycota</taxon>
        <taxon>Agaricomycotina</taxon>
        <taxon>Agaricomycetes</taxon>
        <taxon>Agaricomycetidae</taxon>
        <taxon>Agaricales</taxon>
        <taxon>Pleurotineae</taxon>
        <taxon>Pleurotaceae</taxon>
        <taxon>Pleurotus</taxon>
    </lineage>
</organism>
<dbReference type="Pfam" id="PF12697">
    <property type="entry name" value="Abhydrolase_6"/>
    <property type="match status" value="1"/>
</dbReference>
<evidence type="ECO:0000313" key="3">
    <source>
        <dbReference type="Proteomes" id="UP000807025"/>
    </source>
</evidence>
<name>A0A9P6A5X0_PLEER</name>
<evidence type="ECO:0000259" key="1">
    <source>
        <dbReference type="Pfam" id="PF12697"/>
    </source>
</evidence>
<comment type="caution">
    <text evidence="2">The sequence shown here is derived from an EMBL/GenBank/DDBJ whole genome shotgun (WGS) entry which is preliminary data.</text>
</comment>
<evidence type="ECO:0000313" key="2">
    <source>
        <dbReference type="EMBL" id="KAF9500690.1"/>
    </source>
</evidence>
<dbReference type="SUPFAM" id="SSF53474">
    <property type="entry name" value="alpha/beta-Hydrolases"/>
    <property type="match status" value="1"/>
</dbReference>
<dbReference type="InterPro" id="IPR029058">
    <property type="entry name" value="AB_hydrolase_fold"/>
</dbReference>
<dbReference type="InterPro" id="IPR050228">
    <property type="entry name" value="Carboxylesterase_BioH"/>
</dbReference>
<protein>
    <submittedName>
        <fullName evidence="2">Alpha/beta-hydrolase</fullName>
    </submittedName>
</protein>
<dbReference type="AlphaFoldDB" id="A0A9P6A5X0"/>
<dbReference type="PANTHER" id="PTHR43194">
    <property type="entry name" value="HYDROLASE ALPHA/BETA FOLD FAMILY"/>
    <property type="match status" value="1"/>
</dbReference>
<dbReference type="PANTHER" id="PTHR43194:SF2">
    <property type="entry name" value="PEROXISOMAL MEMBRANE PROTEIN LPX1"/>
    <property type="match status" value="1"/>
</dbReference>
<dbReference type="Gene3D" id="3.40.50.1820">
    <property type="entry name" value="alpha/beta hydrolase"/>
    <property type="match status" value="1"/>
</dbReference>
<dbReference type="Proteomes" id="UP000807025">
    <property type="component" value="Unassembled WGS sequence"/>
</dbReference>
<dbReference type="OrthoDB" id="8119704at2759"/>
<accession>A0A9P6A5X0</accession>
<proteinExistence type="predicted"/>
<sequence>MFYLRWTKLAAEPCSLPSGLSRIFVDTENGRLELIAAEPPSSYVGPRRHPIFFQHGGMGQAGVWIEWMSYLSQVHNIPCYALSLRGHGLSWYPSFISMVWFTTKRALANDLVSGIKYVEGKEKTEVVLVGHSSGGGLSQIILDAGDVNVAGLVLAASIPCYGSLGVYMNWWKMDLWFTLRMWKHFLHPNSPLSNTYLVKRAFFCDTKPDSEVDAFAKNMSHYESFLWPLGMMLGRLVDVRNVVRRISGWKPRSCRIMILAAEKDRLMSIKQMYGAAEHYRGGVMDLIKTKLDSQSSDHLGDDVSGVRFRVVGGAGHHLQNDVQWRVGAREVVEFHEQL</sequence>
<feature type="domain" description="AB hydrolase-1" evidence="1">
    <location>
        <begin position="55"/>
        <end position="316"/>
    </location>
</feature>
<dbReference type="InterPro" id="IPR000073">
    <property type="entry name" value="AB_hydrolase_1"/>
</dbReference>
<dbReference type="EMBL" id="MU154526">
    <property type="protein sequence ID" value="KAF9500690.1"/>
    <property type="molecule type" value="Genomic_DNA"/>
</dbReference>
<keyword evidence="3" id="KW-1185">Reference proteome</keyword>
<gene>
    <name evidence="2" type="ORF">BDN71DRAFT_1427150</name>
</gene>
<reference evidence="2" key="1">
    <citation type="submission" date="2020-11" db="EMBL/GenBank/DDBJ databases">
        <authorList>
            <consortium name="DOE Joint Genome Institute"/>
            <person name="Ahrendt S."/>
            <person name="Riley R."/>
            <person name="Andreopoulos W."/>
            <person name="Labutti K."/>
            <person name="Pangilinan J."/>
            <person name="Ruiz-Duenas F.J."/>
            <person name="Barrasa J.M."/>
            <person name="Sanchez-Garcia M."/>
            <person name="Camarero S."/>
            <person name="Miyauchi S."/>
            <person name="Serrano A."/>
            <person name="Linde D."/>
            <person name="Babiker R."/>
            <person name="Drula E."/>
            <person name="Ayuso-Fernandez I."/>
            <person name="Pacheco R."/>
            <person name="Padilla G."/>
            <person name="Ferreira P."/>
            <person name="Barriuso J."/>
            <person name="Kellner H."/>
            <person name="Castanera R."/>
            <person name="Alfaro M."/>
            <person name="Ramirez L."/>
            <person name="Pisabarro A.G."/>
            <person name="Kuo A."/>
            <person name="Tritt A."/>
            <person name="Lipzen A."/>
            <person name="He G."/>
            <person name="Yan M."/>
            <person name="Ng V."/>
            <person name="Cullen D."/>
            <person name="Martin F."/>
            <person name="Rosso M.-N."/>
            <person name="Henrissat B."/>
            <person name="Hibbett D."/>
            <person name="Martinez A.T."/>
            <person name="Grigoriev I.V."/>
        </authorList>
    </citation>
    <scope>NUCLEOTIDE SEQUENCE</scope>
    <source>
        <strain evidence="2">ATCC 90797</strain>
    </source>
</reference>